<accession>A0A165ZSG1</accession>
<feature type="compositionally biased region" description="Low complexity" evidence="1">
    <location>
        <begin position="103"/>
        <end position="113"/>
    </location>
</feature>
<feature type="compositionally biased region" description="Polar residues" evidence="1">
    <location>
        <begin position="118"/>
        <end position="127"/>
    </location>
</feature>
<feature type="region of interest" description="Disordered" evidence="1">
    <location>
        <begin position="1"/>
        <end position="197"/>
    </location>
</feature>
<dbReference type="OrthoDB" id="2505887at2759"/>
<evidence type="ECO:0000313" key="3">
    <source>
        <dbReference type="Proteomes" id="UP000076532"/>
    </source>
</evidence>
<organism evidence="2 3">
    <name type="scientific">Athelia psychrophila</name>
    <dbReference type="NCBI Taxonomy" id="1759441"/>
    <lineage>
        <taxon>Eukaryota</taxon>
        <taxon>Fungi</taxon>
        <taxon>Dikarya</taxon>
        <taxon>Basidiomycota</taxon>
        <taxon>Agaricomycotina</taxon>
        <taxon>Agaricomycetes</taxon>
        <taxon>Agaricomycetidae</taxon>
        <taxon>Atheliales</taxon>
        <taxon>Atheliaceae</taxon>
        <taxon>Athelia</taxon>
    </lineage>
</organism>
<feature type="compositionally biased region" description="Pro residues" evidence="1">
    <location>
        <begin position="462"/>
        <end position="471"/>
    </location>
</feature>
<evidence type="ECO:0000313" key="2">
    <source>
        <dbReference type="EMBL" id="KZP10877.1"/>
    </source>
</evidence>
<feature type="region of interest" description="Disordered" evidence="1">
    <location>
        <begin position="567"/>
        <end position="604"/>
    </location>
</feature>
<dbReference type="AlphaFoldDB" id="A0A165ZSG1"/>
<feature type="compositionally biased region" description="Polar residues" evidence="1">
    <location>
        <begin position="78"/>
        <end position="90"/>
    </location>
</feature>
<name>A0A165ZSG1_9AGAM</name>
<feature type="compositionally biased region" description="Basic residues" evidence="1">
    <location>
        <begin position="53"/>
        <end position="68"/>
    </location>
</feature>
<feature type="compositionally biased region" description="Polar residues" evidence="1">
    <location>
        <begin position="183"/>
        <end position="196"/>
    </location>
</feature>
<dbReference type="Proteomes" id="UP000076532">
    <property type="component" value="Unassembled WGS sequence"/>
</dbReference>
<feature type="region of interest" description="Disordered" evidence="1">
    <location>
        <begin position="713"/>
        <end position="742"/>
    </location>
</feature>
<evidence type="ECO:0008006" key="4">
    <source>
        <dbReference type="Google" id="ProtNLM"/>
    </source>
</evidence>
<gene>
    <name evidence="2" type="ORF">FIBSPDRAFT_1051088</name>
</gene>
<feature type="compositionally biased region" description="Low complexity" evidence="1">
    <location>
        <begin position="15"/>
        <end position="29"/>
    </location>
</feature>
<protein>
    <recommendedName>
        <fullName evidence="4">PWWP domain-containing protein</fullName>
    </recommendedName>
</protein>
<feature type="compositionally biased region" description="Pro residues" evidence="1">
    <location>
        <begin position="30"/>
        <end position="43"/>
    </location>
</feature>
<sequence length="742" mass="81085">MEMIQDDLEPRVRRGAALKGAAATAEQLAPTPPESPIKAPPDADPFGSPGSSSKRKPLIQYKSKHGATRTKAGPPKSTGVSATPITPVHRSSQKTGRKRALSDSDGMSSSEESALTPLPSSVKPSRSTGKRKATKVPEPETPSRRRVDSTSGGNLQRKRLKHKQSTPAISARNHGHQPAVAHSSPTKGPDLNSTNGIRRMGDRVWLRICVESKALAEDVSEKDELGPQTMWWPGHISQSRPLQITLSHGSGVSGPIDVPKPSPHILCDIATTSFTSSTFLVPPTCTLANGAGIQSSPRKKHKTDLLTNWQSAVDAMTVVDDELDLLEELLPFSQPSPKADREEAEVDVTNEMDIDLLDLLEPPAADGFLTIPGQGVLSKETENAKYYWPAQILKYLPPKKPGKKGHYLVKFLDRTEKKVPRGWFYDDTQDEFATCQLGDFVSENPEVEADTEHDLQLDRGPSPTPLDPPPSTEDFERLTIREELAYVKPILSAILMNSYVPARERHNGYLKGGKARSTLAASAGARGTISVREVEALDGYIRRWAVRKVIHGQTVDLQEACLDGEGLESASRKGSPPAPSASLTITRSSSPPEAPPSSYAATSVEDLDKPATSIHDHPLHDISPDVDIIISAPQGCEAYNNLPLIDKLGYCQNILLPEAVRQVLLWRNGKRTSWHLLSDAQEDELHRIGDELLNATDWVRDIMRLRESMVRTALKKKPTTPDASEPISGTRSRPNRAAVKYR</sequence>
<evidence type="ECO:0000256" key="1">
    <source>
        <dbReference type="SAM" id="MobiDB-lite"/>
    </source>
</evidence>
<proteinExistence type="predicted"/>
<feature type="compositionally biased region" description="Low complexity" evidence="1">
    <location>
        <begin position="588"/>
        <end position="603"/>
    </location>
</feature>
<feature type="region of interest" description="Disordered" evidence="1">
    <location>
        <begin position="447"/>
        <end position="473"/>
    </location>
</feature>
<reference evidence="2 3" key="1">
    <citation type="journal article" date="2016" name="Mol. Biol. Evol.">
        <title>Comparative Genomics of Early-Diverging Mushroom-Forming Fungi Provides Insights into the Origins of Lignocellulose Decay Capabilities.</title>
        <authorList>
            <person name="Nagy L.G."/>
            <person name="Riley R."/>
            <person name="Tritt A."/>
            <person name="Adam C."/>
            <person name="Daum C."/>
            <person name="Floudas D."/>
            <person name="Sun H."/>
            <person name="Yadav J.S."/>
            <person name="Pangilinan J."/>
            <person name="Larsson K.H."/>
            <person name="Matsuura K."/>
            <person name="Barry K."/>
            <person name="Labutti K."/>
            <person name="Kuo R."/>
            <person name="Ohm R.A."/>
            <person name="Bhattacharya S.S."/>
            <person name="Shirouzu T."/>
            <person name="Yoshinaga Y."/>
            <person name="Martin F.M."/>
            <person name="Grigoriev I.V."/>
            <person name="Hibbett D.S."/>
        </authorList>
    </citation>
    <scope>NUCLEOTIDE SEQUENCE [LARGE SCALE GENOMIC DNA]</scope>
    <source>
        <strain evidence="2 3">CBS 109695</strain>
    </source>
</reference>
<dbReference type="EMBL" id="KV417672">
    <property type="protein sequence ID" value="KZP10877.1"/>
    <property type="molecule type" value="Genomic_DNA"/>
</dbReference>
<feature type="compositionally biased region" description="Basic and acidic residues" evidence="1">
    <location>
        <begin position="135"/>
        <end position="148"/>
    </location>
</feature>
<keyword evidence="3" id="KW-1185">Reference proteome</keyword>
<dbReference type="STRING" id="436010.A0A165ZSG1"/>